<proteinExistence type="predicted"/>
<dbReference type="Pfam" id="PF13365">
    <property type="entry name" value="Trypsin_2"/>
    <property type="match status" value="1"/>
</dbReference>
<reference evidence="3" key="1">
    <citation type="journal article" date="2012" name="Nat. Biotechnol.">
        <title>Reference genome sequence of the model plant Setaria.</title>
        <authorList>
            <person name="Bennetzen J.L."/>
            <person name="Schmutz J."/>
            <person name="Wang H."/>
            <person name="Percifield R."/>
            <person name="Hawkins J."/>
            <person name="Pontaroli A.C."/>
            <person name="Estep M."/>
            <person name="Feng L."/>
            <person name="Vaughn J.N."/>
            <person name="Grimwood J."/>
            <person name="Jenkins J."/>
            <person name="Barry K."/>
            <person name="Lindquist E."/>
            <person name="Hellsten U."/>
            <person name="Deshpande S."/>
            <person name="Wang X."/>
            <person name="Wu X."/>
            <person name="Mitros T."/>
            <person name="Triplett J."/>
            <person name="Yang X."/>
            <person name="Ye C.Y."/>
            <person name="Mauro-Herrera M."/>
            <person name="Wang L."/>
            <person name="Li P."/>
            <person name="Sharma M."/>
            <person name="Sharma R."/>
            <person name="Ronald P.C."/>
            <person name="Panaud O."/>
            <person name="Kellogg E.A."/>
            <person name="Brutnell T.P."/>
            <person name="Doust A.N."/>
            <person name="Tuskan G.A."/>
            <person name="Rokhsar D."/>
            <person name="Devos K.M."/>
        </authorList>
    </citation>
    <scope>NUCLEOTIDE SEQUENCE [LARGE SCALE GENOMIC DNA]</scope>
    <source>
        <strain evidence="3">cv. Yugu1</strain>
    </source>
</reference>
<dbReference type="PANTHER" id="PTHR43019:SF64">
    <property type="entry name" value="OS07G0666400 PROTEIN"/>
    <property type="match status" value="1"/>
</dbReference>
<dbReference type="InParanoid" id="K3ZUI7"/>
<keyword evidence="1" id="KW-0732">Signal</keyword>
<protein>
    <recommendedName>
        <fullName evidence="4">Peptidase S1 domain-containing protein</fullName>
    </recommendedName>
</protein>
<evidence type="ECO:0000313" key="2">
    <source>
        <dbReference type="EnsemblPlants" id="KQL23443"/>
    </source>
</evidence>
<dbReference type="InterPro" id="IPR009003">
    <property type="entry name" value="Peptidase_S1_PA"/>
</dbReference>
<dbReference type="AlphaFoldDB" id="K3ZUI7"/>
<keyword evidence="3" id="KW-1185">Reference proteome</keyword>
<dbReference type="Gramene" id="KQL23443">
    <property type="protein sequence ID" value="KQL23443"/>
    <property type="gene ID" value="SETIT_030268mg"/>
</dbReference>
<dbReference type="MEROPS" id="S01.279"/>
<dbReference type="EMBL" id="AGNK02000856">
    <property type="status" value="NOT_ANNOTATED_CDS"/>
    <property type="molecule type" value="Genomic_DNA"/>
</dbReference>
<sequence>MLNFIFCLSLLSLTGGPTGLPCRFLLPQRGKKGRGGVVHGGAGGTVLALTQCCVASPRERREAFCSSPAVGASPSRRGRLYLTRLWRSVTSMNVGHDPPPDHIGHGPPPPDPMKIATDAQLDRHSEAIVMIVEQKIKGSGRREKKHTVFVASGFIIGKKQDKRTLMVITCAHVISSIIGVSTNPEILKVRLFGSTTESEATILHIDNKRDLALLSVVVPNVNYFPVVRLSSAIDKPPETIVVLVGYYHPANALAKELGERNLLPTMPSAVAGTILGPTVNQGKMLLVNHGCHGMRGTSGSPLICHDTGGAIGVFLGTVSQYHQAIATETVIEFLKEWLVANHAIVNNDDGINDTVENCVKLL</sequence>
<dbReference type="EnsemblPlants" id="KQL23443">
    <property type="protein sequence ID" value="KQL23443"/>
    <property type="gene ID" value="SETIT_030268mg"/>
</dbReference>
<reference evidence="2" key="2">
    <citation type="submission" date="2018-08" db="UniProtKB">
        <authorList>
            <consortium name="EnsemblPlants"/>
        </authorList>
    </citation>
    <scope>IDENTIFICATION</scope>
    <source>
        <strain evidence="2">Yugu1</strain>
    </source>
</reference>
<feature type="signal peptide" evidence="1">
    <location>
        <begin position="1"/>
        <end position="19"/>
    </location>
</feature>
<feature type="chain" id="PRO_5010128180" description="Peptidase S1 domain-containing protein" evidence="1">
    <location>
        <begin position="20"/>
        <end position="362"/>
    </location>
</feature>
<dbReference type="SUPFAM" id="SSF50494">
    <property type="entry name" value="Trypsin-like serine proteases"/>
    <property type="match status" value="1"/>
</dbReference>
<evidence type="ECO:0008006" key="4">
    <source>
        <dbReference type="Google" id="ProtNLM"/>
    </source>
</evidence>
<evidence type="ECO:0000313" key="3">
    <source>
        <dbReference type="Proteomes" id="UP000004995"/>
    </source>
</evidence>
<dbReference type="PANTHER" id="PTHR43019">
    <property type="entry name" value="SERINE ENDOPROTEASE DEGS"/>
    <property type="match status" value="1"/>
</dbReference>
<accession>K3ZUI7</accession>
<organism evidence="2 3">
    <name type="scientific">Setaria italica</name>
    <name type="common">Foxtail millet</name>
    <name type="synonym">Panicum italicum</name>
    <dbReference type="NCBI Taxonomy" id="4555"/>
    <lineage>
        <taxon>Eukaryota</taxon>
        <taxon>Viridiplantae</taxon>
        <taxon>Streptophyta</taxon>
        <taxon>Embryophyta</taxon>
        <taxon>Tracheophyta</taxon>
        <taxon>Spermatophyta</taxon>
        <taxon>Magnoliopsida</taxon>
        <taxon>Liliopsida</taxon>
        <taxon>Poales</taxon>
        <taxon>Poaceae</taxon>
        <taxon>PACMAD clade</taxon>
        <taxon>Panicoideae</taxon>
        <taxon>Panicodae</taxon>
        <taxon>Paniceae</taxon>
        <taxon>Cenchrinae</taxon>
        <taxon>Setaria</taxon>
    </lineage>
</organism>
<name>K3ZUI7_SETIT</name>
<dbReference type="Gene3D" id="2.40.10.120">
    <property type="match status" value="1"/>
</dbReference>
<dbReference type="HOGENOM" id="CLU_065467_0_0_1"/>
<dbReference type="Proteomes" id="UP000004995">
    <property type="component" value="Unassembled WGS sequence"/>
</dbReference>
<evidence type="ECO:0000256" key="1">
    <source>
        <dbReference type="SAM" id="SignalP"/>
    </source>
</evidence>